<comment type="caution">
    <text evidence="4">The sequence shown here is derived from an EMBL/GenBank/DDBJ whole genome shotgun (WGS) entry which is preliminary data.</text>
</comment>
<dbReference type="PANTHER" id="PTHR43745:SF2">
    <property type="entry name" value="NITROREDUCTASE MJ1384-RELATED"/>
    <property type="match status" value="1"/>
</dbReference>
<accession>A0ABP9PV32</accession>
<dbReference type="Proteomes" id="UP001500221">
    <property type="component" value="Unassembled WGS sequence"/>
</dbReference>
<dbReference type="Pfam" id="PF00881">
    <property type="entry name" value="Nitroreductase"/>
    <property type="match status" value="1"/>
</dbReference>
<feature type="region of interest" description="Disordered" evidence="1">
    <location>
        <begin position="1"/>
        <end position="24"/>
    </location>
</feature>
<evidence type="ECO:0000256" key="1">
    <source>
        <dbReference type="SAM" id="MobiDB-lite"/>
    </source>
</evidence>
<dbReference type="NCBIfam" id="TIGR03605">
    <property type="entry name" value="antibiot_sagB"/>
    <property type="match status" value="1"/>
</dbReference>
<dbReference type="InterPro" id="IPR029479">
    <property type="entry name" value="Nitroreductase"/>
</dbReference>
<evidence type="ECO:0000259" key="2">
    <source>
        <dbReference type="Pfam" id="PF00881"/>
    </source>
</evidence>
<feature type="domain" description="Nitroreductase" evidence="2">
    <location>
        <begin position="286"/>
        <end position="465"/>
    </location>
</feature>
<sequence length="495" mass="53234">MITTRAPEAPTPTTTSPPLHWGPTFKRGTVLRRLEDGVAVAGEAGTATVLRPLPAPLLDLLERMVDGPLDLDAVERELGPRGRAALDVVLDRLGHRVARQWWRADGTVVLSAEQTARGAWPTPAPVAADDVVRLSKFALLRPHGDALVLESPLATTRFVVEGALARLVPALGRGRAASELGDDPDVHAVLAHLVGAGVVERADDQGRFASESDPVLRQWDFHDLLMHSRVRSGRFDAVHGAAYPYVGEIDPLPARRPVPDGVRVPLLRPVLDDVAAADPTLTEALETRRSVRGYGDEPMTLAQLGEFLYRTARVRAAYEPTSPGEEQRVSRPYPSGGGSYELELFLTVRRCAGLAPGRYYYDPVGHALVTVGDLDRDAELMLNVASAAVGLETVPDVLVTMAARFARVSWKYRSIAYATTLRHTGVVYQTMYLVATAMGLAPCGLGNGDADLAARAFGLDYLSESSVGDFILGSRPALDVSQGDELAPGWSLVNT</sequence>
<dbReference type="InterPro" id="IPR000415">
    <property type="entry name" value="Nitroreductase-like"/>
</dbReference>
<evidence type="ECO:0000313" key="4">
    <source>
        <dbReference type="EMBL" id="GAA5152492.1"/>
    </source>
</evidence>
<proteinExistence type="predicted"/>
<evidence type="ECO:0000313" key="5">
    <source>
        <dbReference type="Proteomes" id="UP001500221"/>
    </source>
</evidence>
<dbReference type="EMBL" id="BAABKG010000004">
    <property type="protein sequence ID" value="GAA5152492.1"/>
    <property type="molecule type" value="Genomic_DNA"/>
</dbReference>
<feature type="compositionally biased region" description="Low complexity" evidence="1">
    <location>
        <begin position="1"/>
        <end position="18"/>
    </location>
</feature>
<feature type="domain" description="Cyanobactin oxidase ThcOx second" evidence="3">
    <location>
        <begin position="132"/>
        <end position="235"/>
    </location>
</feature>
<organism evidence="4 5">
    <name type="scientific">Nocardioides marinquilinus</name>
    <dbReference type="NCBI Taxonomy" id="1210400"/>
    <lineage>
        <taxon>Bacteria</taxon>
        <taxon>Bacillati</taxon>
        <taxon>Actinomycetota</taxon>
        <taxon>Actinomycetes</taxon>
        <taxon>Propionibacteriales</taxon>
        <taxon>Nocardioidaceae</taxon>
        <taxon>Nocardioides</taxon>
    </lineage>
</organism>
<dbReference type="InterPro" id="IPR054488">
    <property type="entry name" value="ThcOx_dom2"/>
</dbReference>
<dbReference type="RefSeq" id="WP_345460974.1">
    <property type="nucleotide sequence ID" value="NZ_BAABKG010000004.1"/>
</dbReference>
<dbReference type="SUPFAM" id="SSF55469">
    <property type="entry name" value="FMN-dependent nitroreductase-like"/>
    <property type="match status" value="1"/>
</dbReference>
<gene>
    <name evidence="4" type="ORF">GCM10023340_32920</name>
</gene>
<name>A0ABP9PV32_9ACTN</name>
<keyword evidence="5" id="KW-1185">Reference proteome</keyword>
<reference evidence="5" key="1">
    <citation type="journal article" date="2019" name="Int. J. Syst. Evol. Microbiol.">
        <title>The Global Catalogue of Microorganisms (GCM) 10K type strain sequencing project: providing services to taxonomists for standard genome sequencing and annotation.</title>
        <authorList>
            <consortium name="The Broad Institute Genomics Platform"/>
            <consortium name="The Broad Institute Genome Sequencing Center for Infectious Disease"/>
            <person name="Wu L."/>
            <person name="Ma J."/>
        </authorList>
    </citation>
    <scope>NUCLEOTIDE SEQUENCE [LARGE SCALE GENOMIC DNA]</scope>
    <source>
        <strain evidence="5">JCM 18459</strain>
    </source>
</reference>
<dbReference type="InterPro" id="IPR052544">
    <property type="entry name" value="Bacteriocin_Proc_Enz"/>
</dbReference>
<evidence type="ECO:0000259" key="3">
    <source>
        <dbReference type="Pfam" id="PF22767"/>
    </source>
</evidence>
<dbReference type="Gene3D" id="3.40.109.10">
    <property type="entry name" value="NADH Oxidase"/>
    <property type="match status" value="1"/>
</dbReference>
<dbReference type="CDD" id="cd02142">
    <property type="entry name" value="McbC_SagB-like_oxidoreductase"/>
    <property type="match status" value="1"/>
</dbReference>
<dbReference type="InterPro" id="IPR020051">
    <property type="entry name" value="SagB-type_dehydrogenase"/>
</dbReference>
<dbReference type="PANTHER" id="PTHR43745">
    <property type="entry name" value="NITROREDUCTASE MJ1384-RELATED"/>
    <property type="match status" value="1"/>
</dbReference>
<protein>
    <submittedName>
        <fullName evidence="4">SagB family peptide dehydrogenase</fullName>
    </submittedName>
</protein>
<dbReference type="Pfam" id="PF22767">
    <property type="entry name" value="ThcOx"/>
    <property type="match status" value="1"/>
</dbReference>